<proteinExistence type="predicted"/>
<dbReference type="AlphaFoldDB" id="A0AAU1U4B4"/>
<reference evidence="2" key="1">
    <citation type="submission" date="2022-10" db="EMBL/GenBank/DDBJ databases">
        <title>The complete genomes of actinobacterial strains from the NBC collection.</title>
        <authorList>
            <person name="Joergensen T.S."/>
            <person name="Alvarez Arevalo M."/>
            <person name="Sterndorff E.B."/>
            <person name="Faurdal D."/>
            <person name="Vuksanovic O."/>
            <person name="Mourched A.-S."/>
            <person name="Charusanti P."/>
            <person name="Shaw S."/>
            <person name="Blin K."/>
            <person name="Weber T."/>
        </authorList>
    </citation>
    <scope>NUCLEOTIDE SEQUENCE</scope>
    <source>
        <strain evidence="2">NBC_00119</strain>
    </source>
</reference>
<feature type="region of interest" description="Disordered" evidence="1">
    <location>
        <begin position="170"/>
        <end position="196"/>
    </location>
</feature>
<evidence type="ECO:0000256" key="1">
    <source>
        <dbReference type="SAM" id="MobiDB-lite"/>
    </source>
</evidence>
<dbReference type="EMBL" id="CP108195">
    <property type="protein sequence ID" value="WTS11721.1"/>
    <property type="molecule type" value="Genomic_DNA"/>
</dbReference>
<gene>
    <name evidence="2" type="ORF">OHU69_12150</name>
</gene>
<accession>A0AAU1U4B4</accession>
<name>A0AAU1U4B4_9ACTN</name>
<feature type="compositionally biased region" description="Basic and acidic residues" evidence="1">
    <location>
        <begin position="229"/>
        <end position="243"/>
    </location>
</feature>
<evidence type="ECO:0000313" key="2">
    <source>
        <dbReference type="EMBL" id="WTS11721.1"/>
    </source>
</evidence>
<feature type="region of interest" description="Disordered" evidence="1">
    <location>
        <begin position="219"/>
        <end position="250"/>
    </location>
</feature>
<dbReference type="InterPro" id="IPR025591">
    <property type="entry name" value="RloB"/>
</dbReference>
<dbReference type="Pfam" id="PF13707">
    <property type="entry name" value="RloB"/>
    <property type="match status" value="1"/>
</dbReference>
<feature type="region of interest" description="Disordered" evidence="1">
    <location>
        <begin position="1"/>
        <end position="34"/>
    </location>
</feature>
<sequence>MSKQQQRGARRARRRDADAPSPALRRPVRSYGDKSQRVIYVATEGSRTEPAYLDLLNKTFGEGDAERGIPPFSLEYCHPSHPNGLRPSKVVEQVLAKAGPGEEMWALFDRDAADSRDADIRDAFKLAREKGVQVALSDPSFELWLLLHFQPWSSREGGRDTRVKDQLRRRPDAQGFGNYDKASGKRGKGLDGTRGQSLMAASRPAAAVRHARKLVDSCPHPHGGCSAKQADRARELDQADRGQKAAALSAAEYAQMSGHADTCDPLKRDPSSDVWRLLAALGVGTRTKQ</sequence>
<organism evidence="2">
    <name type="scientific">Streptomyces sp. NBC_00119</name>
    <dbReference type="NCBI Taxonomy" id="2975659"/>
    <lineage>
        <taxon>Bacteria</taxon>
        <taxon>Bacillati</taxon>
        <taxon>Actinomycetota</taxon>
        <taxon>Actinomycetes</taxon>
        <taxon>Kitasatosporales</taxon>
        <taxon>Streptomycetaceae</taxon>
        <taxon>Streptomyces</taxon>
    </lineage>
</organism>
<protein>
    <submittedName>
        <fullName evidence="2">RloB family protein</fullName>
    </submittedName>
</protein>